<dbReference type="InterPro" id="IPR036291">
    <property type="entry name" value="NAD(P)-bd_dom_sf"/>
</dbReference>
<evidence type="ECO:0000256" key="1">
    <source>
        <dbReference type="RuleBase" id="RU000363"/>
    </source>
</evidence>
<evidence type="ECO:0000313" key="2">
    <source>
        <dbReference type="EMBL" id="XBO37054.1"/>
    </source>
</evidence>
<dbReference type="CDD" id="cd08932">
    <property type="entry name" value="HetN_like_SDR_c"/>
    <property type="match status" value="1"/>
</dbReference>
<dbReference type="EMBL" id="CP157484">
    <property type="protein sequence ID" value="XBO37054.1"/>
    <property type="molecule type" value="Genomic_DNA"/>
</dbReference>
<dbReference type="PRINTS" id="PR00081">
    <property type="entry name" value="GDHRDH"/>
</dbReference>
<dbReference type="PRINTS" id="PR00080">
    <property type="entry name" value="SDRFAMILY"/>
</dbReference>
<name>A0AAU7JA75_9HYPH</name>
<dbReference type="PANTHER" id="PTHR43976:SF20">
    <property type="entry name" value="AGROPINE SYNTHESIS REDUCTASE"/>
    <property type="match status" value="1"/>
</dbReference>
<sequence>MRVAMVSGANRGIGLAVARELKAAGFALSLGVRRPEGAPAELSQGGDALVHRYEATDRSSARAWVEATAARFGRIDALVNNAGIAPQVRLEDGAEEDLDALFDVNVKGPFRLIQAALPHLKASGAGRVVNVASLSGKRVMGLNVGYQMSKHAVVALTHGVRRLGWEHGIRATALCPGYVDTDLTAQVQDLPHEEMTRPEDLARIVALVLQLPNNAAIAEVLVNCRYEHML</sequence>
<dbReference type="Pfam" id="PF00106">
    <property type="entry name" value="adh_short"/>
    <property type="match status" value="1"/>
</dbReference>
<dbReference type="SUPFAM" id="SSF51735">
    <property type="entry name" value="NAD(P)-binding Rossmann-fold domains"/>
    <property type="match status" value="1"/>
</dbReference>
<dbReference type="InterPro" id="IPR002347">
    <property type="entry name" value="SDR_fam"/>
</dbReference>
<dbReference type="AlphaFoldDB" id="A0AAU7JA75"/>
<comment type="similarity">
    <text evidence="1">Belongs to the short-chain dehydrogenases/reductases (SDR) family.</text>
</comment>
<gene>
    <name evidence="2" type="ORF">ABEG18_15065</name>
</gene>
<protein>
    <submittedName>
        <fullName evidence="2">SDR family NAD(P)-dependent oxidoreductase</fullName>
    </submittedName>
</protein>
<dbReference type="InterPro" id="IPR051911">
    <property type="entry name" value="SDR_oxidoreductase"/>
</dbReference>
<dbReference type="PANTHER" id="PTHR43976">
    <property type="entry name" value="SHORT CHAIN DEHYDROGENASE"/>
    <property type="match status" value="1"/>
</dbReference>
<dbReference type="Gene3D" id="3.40.50.720">
    <property type="entry name" value="NAD(P)-binding Rossmann-like Domain"/>
    <property type="match status" value="1"/>
</dbReference>
<proteinExistence type="inferred from homology"/>
<organism evidence="2">
    <name type="scientific">Alsobacter sp. KACC 23698</name>
    <dbReference type="NCBI Taxonomy" id="3149229"/>
    <lineage>
        <taxon>Bacteria</taxon>
        <taxon>Pseudomonadati</taxon>
        <taxon>Pseudomonadota</taxon>
        <taxon>Alphaproteobacteria</taxon>
        <taxon>Hyphomicrobiales</taxon>
        <taxon>Alsobacteraceae</taxon>
        <taxon>Alsobacter</taxon>
    </lineage>
</organism>
<dbReference type="RefSeq" id="WP_406853877.1">
    <property type="nucleotide sequence ID" value="NZ_CP157484.1"/>
</dbReference>
<reference evidence="2" key="1">
    <citation type="submission" date="2024-05" db="EMBL/GenBank/DDBJ databases">
        <authorList>
            <person name="Kim S."/>
            <person name="Heo J."/>
            <person name="Choi H."/>
            <person name="Choi Y."/>
            <person name="Kwon S.-W."/>
            <person name="Kim Y."/>
        </authorList>
    </citation>
    <scope>NUCLEOTIDE SEQUENCE</scope>
    <source>
        <strain evidence="2">KACC 23698</strain>
    </source>
</reference>
<accession>A0AAU7JA75</accession>